<evidence type="ECO:0000313" key="8">
    <source>
        <dbReference type="Proteomes" id="UP000290253"/>
    </source>
</evidence>
<keyword evidence="8" id="KW-1185">Reference proteome</keyword>
<dbReference type="Gene3D" id="2.30.42.10">
    <property type="match status" value="1"/>
</dbReference>
<dbReference type="RefSeq" id="WP_129206435.1">
    <property type="nucleotide sequence ID" value="NZ_BMGU01000001.1"/>
</dbReference>
<evidence type="ECO:0000256" key="1">
    <source>
        <dbReference type="ARBA" id="ARBA00009179"/>
    </source>
</evidence>
<keyword evidence="3 5" id="KW-0378">Hydrolase</keyword>
<dbReference type="SUPFAM" id="SSF50156">
    <property type="entry name" value="PDZ domain-like"/>
    <property type="match status" value="1"/>
</dbReference>
<dbReference type="OrthoDB" id="9812068at2"/>
<evidence type="ECO:0000256" key="2">
    <source>
        <dbReference type="ARBA" id="ARBA00022670"/>
    </source>
</evidence>
<dbReference type="Gene3D" id="3.90.226.10">
    <property type="entry name" value="2-enoyl-CoA Hydratase, Chain A, domain 1"/>
    <property type="match status" value="1"/>
</dbReference>
<evidence type="ECO:0000259" key="6">
    <source>
        <dbReference type="PROSITE" id="PS50106"/>
    </source>
</evidence>
<dbReference type="SUPFAM" id="SSF52096">
    <property type="entry name" value="ClpP/crotonase"/>
    <property type="match status" value="1"/>
</dbReference>
<protein>
    <submittedName>
        <fullName evidence="7">S41 family peptidase</fullName>
    </submittedName>
</protein>
<dbReference type="SMART" id="SM00228">
    <property type="entry name" value="PDZ"/>
    <property type="match status" value="1"/>
</dbReference>
<dbReference type="InterPro" id="IPR041489">
    <property type="entry name" value="PDZ_6"/>
</dbReference>
<dbReference type="Pfam" id="PF03572">
    <property type="entry name" value="Peptidase_S41"/>
    <property type="match status" value="1"/>
</dbReference>
<dbReference type="Gene3D" id="3.30.750.44">
    <property type="match status" value="1"/>
</dbReference>
<dbReference type="GO" id="GO:0008236">
    <property type="term" value="F:serine-type peptidase activity"/>
    <property type="evidence" value="ECO:0007669"/>
    <property type="project" value="UniProtKB-KW"/>
</dbReference>
<gene>
    <name evidence="7" type="ORF">ESZ00_01690</name>
</gene>
<dbReference type="InterPro" id="IPR029045">
    <property type="entry name" value="ClpP/crotonase-like_dom_sf"/>
</dbReference>
<evidence type="ECO:0000256" key="4">
    <source>
        <dbReference type="ARBA" id="ARBA00022825"/>
    </source>
</evidence>
<dbReference type="PROSITE" id="PS50106">
    <property type="entry name" value="PDZ"/>
    <property type="match status" value="1"/>
</dbReference>
<proteinExistence type="inferred from homology"/>
<accession>A0A4Q1SH51</accession>
<dbReference type="CDD" id="cd06782">
    <property type="entry name" value="cpPDZ_CPP-like"/>
    <property type="match status" value="1"/>
</dbReference>
<dbReference type="InterPro" id="IPR004447">
    <property type="entry name" value="Peptidase_S41A"/>
</dbReference>
<name>A0A4Q1SH51_9BACT</name>
<organism evidence="7 8">
    <name type="scientific">Silvibacterium dinghuense</name>
    <dbReference type="NCBI Taxonomy" id="1560006"/>
    <lineage>
        <taxon>Bacteria</taxon>
        <taxon>Pseudomonadati</taxon>
        <taxon>Acidobacteriota</taxon>
        <taxon>Terriglobia</taxon>
        <taxon>Terriglobales</taxon>
        <taxon>Acidobacteriaceae</taxon>
        <taxon>Silvibacterium</taxon>
    </lineage>
</organism>
<sequence length="535" mass="59041">MSSRARRTLLSLIVFFTACGVAGMFISQKVGAQSSTDESAFRDSLKKFTDVYQVVADNYAEPLTGDKPDDVIYDGAIPSMLHTLDPHSNFYDPKSYAKMREDQHGRYFGVGMTIQQQNNKIIVVYPSEGTPAFKAGIRPGDLIVSVDGKPTEGLDTSAVADLLKGPKGTHVHLTVTREGAASPLTFDLVRDDISHPSIDLKYEIRPGVLYIHITQFQETTGREFSDAIDQAGDIKGLLLDLRGNPGGLLTEAVSVCDKLLNKGQLIVSQRGRAYPEQSYRAQHGNGGHVFPVVVLVNHGTASAAEIVSGALQDHDRAIISGEITFGKGLVQTVYPLSDNTGLALTTYHYYTPSGRLIQRNYNGVSLYDYYYNHGQPQNNKDREVKLTDSGRTVYGGGGITPDDDITTPKANHFQELLAAHNVFFNYTKHYFINHTVDKNFQVDDAVMTDFKQFLTAQNISYTDQDLNGVDDWLKTNIKAYLFGTQFGETQRLRIEADWDPMIAKALTYMPQAEALEQTALKDAAAKQTAQNSPTE</sequence>
<dbReference type="InterPro" id="IPR001478">
    <property type="entry name" value="PDZ"/>
</dbReference>
<dbReference type="PANTHER" id="PTHR32060">
    <property type="entry name" value="TAIL-SPECIFIC PROTEASE"/>
    <property type="match status" value="1"/>
</dbReference>
<keyword evidence="2 5" id="KW-0645">Protease</keyword>
<dbReference type="FunFam" id="2.30.42.10:FF:000063">
    <property type="entry name" value="Peptidase, S41 family"/>
    <property type="match status" value="1"/>
</dbReference>
<keyword evidence="4 5" id="KW-0720">Serine protease</keyword>
<comment type="similarity">
    <text evidence="1 5">Belongs to the peptidase S41A family.</text>
</comment>
<feature type="domain" description="PDZ" evidence="6">
    <location>
        <begin position="96"/>
        <end position="164"/>
    </location>
</feature>
<dbReference type="CDD" id="cd07560">
    <property type="entry name" value="Peptidase_S41_CPP"/>
    <property type="match status" value="1"/>
</dbReference>
<dbReference type="NCBIfam" id="TIGR00225">
    <property type="entry name" value="prc"/>
    <property type="match status" value="1"/>
</dbReference>
<dbReference type="AlphaFoldDB" id="A0A4Q1SH51"/>
<dbReference type="PROSITE" id="PS51257">
    <property type="entry name" value="PROKAR_LIPOPROTEIN"/>
    <property type="match status" value="1"/>
</dbReference>
<reference evidence="7 8" key="1">
    <citation type="journal article" date="2016" name="Int. J. Syst. Evol. Microbiol.">
        <title>Acidipila dinghuensis sp. nov., an acidobacterium isolated from forest soil.</title>
        <authorList>
            <person name="Jiang Y.W."/>
            <person name="Wang J."/>
            <person name="Chen M.H."/>
            <person name="Lv Y.Y."/>
            <person name="Qiu L.H."/>
        </authorList>
    </citation>
    <scope>NUCLEOTIDE SEQUENCE [LARGE SCALE GENOMIC DNA]</scope>
    <source>
        <strain evidence="7 8">DHOF10</strain>
    </source>
</reference>
<dbReference type="SMART" id="SM00245">
    <property type="entry name" value="TSPc"/>
    <property type="match status" value="1"/>
</dbReference>
<dbReference type="EMBL" id="SDMK01000001">
    <property type="protein sequence ID" value="RXS96685.1"/>
    <property type="molecule type" value="Genomic_DNA"/>
</dbReference>
<comment type="caution">
    <text evidence="7">The sequence shown here is derived from an EMBL/GenBank/DDBJ whole genome shotgun (WGS) entry which is preliminary data.</text>
</comment>
<dbReference type="InterPro" id="IPR005151">
    <property type="entry name" value="Tail-specific_protease"/>
</dbReference>
<dbReference type="GO" id="GO:0030288">
    <property type="term" value="C:outer membrane-bounded periplasmic space"/>
    <property type="evidence" value="ECO:0007669"/>
    <property type="project" value="TreeGrafter"/>
</dbReference>
<evidence type="ECO:0000256" key="5">
    <source>
        <dbReference type="RuleBase" id="RU004404"/>
    </source>
</evidence>
<dbReference type="Proteomes" id="UP000290253">
    <property type="component" value="Unassembled WGS sequence"/>
</dbReference>
<evidence type="ECO:0000256" key="3">
    <source>
        <dbReference type="ARBA" id="ARBA00022801"/>
    </source>
</evidence>
<dbReference type="Pfam" id="PF17820">
    <property type="entry name" value="PDZ_6"/>
    <property type="match status" value="1"/>
</dbReference>
<evidence type="ECO:0000313" key="7">
    <source>
        <dbReference type="EMBL" id="RXS96685.1"/>
    </source>
</evidence>
<dbReference type="PANTHER" id="PTHR32060:SF30">
    <property type="entry name" value="CARBOXY-TERMINAL PROCESSING PROTEASE CTPA"/>
    <property type="match status" value="1"/>
</dbReference>
<dbReference type="GO" id="GO:0006508">
    <property type="term" value="P:proteolysis"/>
    <property type="evidence" value="ECO:0007669"/>
    <property type="project" value="UniProtKB-KW"/>
</dbReference>
<dbReference type="InterPro" id="IPR036034">
    <property type="entry name" value="PDZ_sf"/>
</dbReference>
<dbReference type="GO" id="GO:0007165">
    <property type="term" value="P:signal transduction"/>
    <property type="evidence" value="ECO:0007669"/>
    <property type="project" value="TreeGrafter"/>
</dbReference>
<dbReference type="GO" id="GO:0004175">
    <property type="term" value="F:endopeptidase activity"/>
    <property type="evidence" value="ECO:0007669"/>
    <property type="project" value="TreeGrafter"/>
</dbReference>